<comment type="caution">
    <text evidence="1">The sequence shown here is derived from an EMBL/GenBank/DDBJ whole genome shotgun (WGS) entry which is preliminary data.</text>
</comment>
<proteinExistence type="predicted"/>
<dbReference type="EMBL" id="RHFK02000018">
    <property type="protein sequence ID" value="TWW60766.1"/>
    <property type="molecule type" value="Genomic_DNA"/>
</dbReference>
<keyword evidence="2" id="KW-1185">Reference proteome</keyword>
<sequence length="116" mass="13262">MSLECTQDDGQFILIMPQLLISPALAVRAANLVPWYQAMLTAWIKPWPDWHRAVTHLLRVLHFSTRQEKTLEKGEKLDGLGDMGDLSACDLHASLTNERLWQVCWRYGSSALLESR</sequence>
<accession>A0A5C6N0G0</accession>
<evidence type="ECO:0000313" key="1">
    <source>
        <dbReference type="EMBL" id="TWW60766.1"/>
    </source>
</evidence>
<name>A0A5C6N0G0_9TELE</name>
<dbReference type="AlphaFoldDB" id="A0A5C6N0G0"/>
<organism evidence="1 2">
    <name type="scientific">Takifugu flavidus</name>
    <name type="common">sansaifugu</name>
    <dbReference type="NCBI Taxonomy" id="433684"/>
    <lineage>
        <taxon>Eukaryota</taxon>
        <taxon>Metazoa</taxon>
        <taxon>Chordata</taxon>
        <taxon>Craniata</taxon>
        <taxon>Vertebrata</taxon>
        <taxon>Euteleostomi</taxon>
        <taxon>Actinopterygii</taxon>
        <taxon>Neopterygii</taxon>
        <taxon>Teleostei</taxon>
        <taxon>Neoteleostei</taxon>
        <taxon>Acanthomorphata</taxon>
        <taxon>Eupercaria</taxon>
        <taxon>Tetraodontiformes</taxon>
        <taxon>Tetradontoidea</taxon>
        <taxon>Tetraodontidae</taxon>
        <taxon>Takifugu</taxon>
    </lineage>
</organism>
<gene>
    <name evidence="1" type="ORF">D4764_05G0008560</name>
</gene>
<dbReference type="Proteomes" id="UP000324091">
    <property type="component" value="Chromosome 5"/>
</dbReference>
<evidence type="ECO:0000313" key="2">
    <source>
        <dbReference type="Proteomes" id="UP000324091"/>
    </source>
</evidence>
<protein>
    <submittedName>
        <fullName evidence="1">Uncharacterized protein</fullName>
    </submittedName>
</protein>
<reference evidence="1 2" key="1">
    <citation type="submission" date="2019-04" db="EMBL/GenBank/DDBJ databases">
        <title>Chromosome genome assembly for Takifugu flavidus.</title>
        <authorList>
            <person name="Xiao S."/>
        </authorList>
    </citation>
    <scope>NUCLEOTIDE SEQUENCE [LARGE SCALE GENOMIC DNA]</scope>
    <source>
        <strain evidence="1">HTHZ2018</strain>
        <tissue evidence="1">Muscle</tissue>
    </source>
</reference>